<dbReference type="EMBL" id="ABYH01000305">
    <property type="protein sequence ID" value="EEC95805.1"/>
    <property type="molecule type" value="Genomic_DNA"/>
</dbReference>
<comment type="caution">
    <text evidence="1">The sequence shown here is derived from an EMBL/GenBank/DDBJ whole genome shotgun (WGS) entry which is preliminary data.</text>
</comment>
<dbReference type="Proteomes" id="UP000005510">
    <property type="component" value="Unassembled WGS sequence"/>
</dbReference>
<protein>
    <submittedName>
        <fullName evidence="1">Uncharacterized protein</fullName>
    </submittedName>
</protein>
<evidence type="ECO:0000313" key="2">
    <source>
        <dbReference type="Proteomes" id="UP000005510"/>
    </source>
</evidence>
<reference evidence="1 2" key="2">
    <citation type="submission" date="2008-10" db="EMBL/GenBank/DDBJ databases">
        <authorList>
            <person name="Fulton L."/>
            <person name="Clifton S."/>
            <person name="Fulton B."/>
            <person name="Xu J."/>
            <person name="Minx P."/>
            <person name="Pepin K.H."/>
            <person name="Johnson M."/>
            <person name="Bhonagiri V."/>
            <person name="Nash W.E."/>
            <person name="Mardis E.R."/>
            <person name="Wilson R.K."/>
        </authorList>
    </citation>
    <scope>NUCLEOTIDE SEQUENCE [LARGE SCALE GENOMIC DNA]</scope>
    <source>
        <strain evidence="1 2">DSM 18315</strain>
    </source>
</reference>
<gene>
    <name evidence="1" type="ORF">PRABACTJOHN_02790</name>
</gene>
<dbReference type="HOGENOM" id="CLU_3255249_0_0_10"/>
<evidence type="ECO:0000313" key="1">
    <source>
        <dbReference type="EMBL" id="EEC95805.1"/>
    </source>
</evidence>
<reference evidence="1 2" key="1">
    <citation type="submission" date="2008-10" db="EMBL/GenBank/DDBJ databases">
        <title>Draft genome sequence of Parabacteroides johnsonii (DSM 18315).</title>
        <authorList>
            <person name="Sudarsanam P."/>
            <person name="Ley R."/>
            <person name="Guruge J."/>
            <person name="Turnbaugh P.J."/>
            <person name="Mahowald M."/>
            <person name="Liep D."/>
            <person name="Gordon J."/>
        </authorList>
    </citation>
    <scope>NUCLEOTIDE SEQUENCE [LARGE SCALE GENOMIC DNA]</scope>
    <source>
        <strain evidence="1 2">DSM 18315</strain>
    </source>
</reference>
<dbReference type="AlphaFoldDB" id="B7BCM2"/>
<organism evidence="1 2">
    <name type="scientific">Parabacteroides johnsonii DSM 18315</name>
    <dbReference type="NCBI Taxonomy" id="537006"/>
    <lineage>
        <taxon>Bacteria</taxon>
        <taxon>Pseudomonadati</taxon>
        <taxon>Bacteroidota</taxon>
        <taxon>Bacteroidia</taxon>
        <taxon>Bacteroidales</taxon>
        <taxon>Tannerellaceae</taxon>
        <taxon>Parabacteroides</taxon>
    </lineage>
</organism>
<accession>B7BCM2</accession>
<sequence>MSVFLFQTRYKYNGNSGIKQPEQISLSIIGIVVNFLSYAPVI</sequence>
<name>B7BCM2_9BACT</name>
<dbReference type="STRING" id="537006.PRABACTJOHN_02790"/>
<proteinExistence type="predicted"/>